<proteinExistence type="predicted"/>
<dbReference type="EMBL" id="JARKIK010000173">
    <property type="protein sequence ID" value="KAK8720864.1"/>
    <property type="molecule type" value="Genomic_DNA"/>
</dbReference>
<dbReference type="AlphaFoldDB" id="A0AAW0VUU3"/>
<feature type="non-terminal residue" evidence="2">
    <location>
        <position position="1"/>
    </location>
</feature>
<comment type="caution">
    <text evidence="2">The sequence shown here is derived from an EMBL/GenBank/DDBJ whole genome shotgun (WGS) entry which is preliminary data.</text>
</comment>
<evidence type="ECO:0000313" key="2">
    <source>
        <dbReference type="EMBL" id="KAK8720864.1"/>
    </source>
</evidence>
<dbReference type="PANTHER" id="PTHR20905:SF1">
    <property type="entry name" value="AT07410P-RELATED"/>
    <property type="match status" value="1"/>
</dbReference>
<dbReference type="SUPFAM" id="SSF55729">
    <property type="entry name" value="Acyl-CoA N-acyltransferases (Nat)"/>
    <property type="match status" value="1"/>
</dbReference>
<dbReference type="InterPro" id="IPR016181">
    <property type="entry name" value="Acyl_CoA_acyltransferase"/>
</dbReference>
<reference evidence="2 3" key="1">
    <citation type="journal article" date="2024" name="BMC Genomics">
        <title>Genome assembly of redclaw crayfish (Cherax quadricarinatus) provides insights into its immune adaptation and hypoxia tolerance.</title>
        <authorList>
            <person name="Liu Z."/>
            <person name="Zheng J."/>
            <person name="Li H."/>
            <person name="Fang K."/>
            <person name="Wang S."/>
            <person name="He J."/>
            <person name="Zhou D."/>
            <person name="Weng S."/>
            <person name="Chi M."/>
            <person name="Gu Z."/>
            <person name="He J."/>
            <person name="Li F."/>
            <person name="Wang M."/>
        </authorList>
    </citation>
    <scope>NUCLEOTIDE SEQUENCE [LARGE SCALE GENOMIC DNA]</scope>
    <source>
        <strain evidence="2">ZL_2023a</strain>
    </source>
</reference>
<dbReference type="Pfam" id="PF00583">
    <property type="entry name" value="Acetyltransf_1"/>
    <property type="match status" value="1"/>
</dbReference>
<gene>
    <name evidence="2" type="ORF">OTU49_013051</name>
</gene>
<evidence type="ECO:0000313" key="3">
    <source>
        <dbReference type="Proteomes" id="UP001445076"/>
    </source>
</evidence>
<sequence length="227" mass="25395">EKALKVRMSKVSPLKHLVLGPPDLHDVMKFLAKYYFTRENIRLGVGFNTVSRNDEEIIQHCLELGVAVGSREQTGRLVGVILCCFITADSSWYSDETKCTSQAEVAATRIVNMAKSLVDLFEDPTVKKVLYLKASCVHPDYARQGICKKLLEMCVDLGVERGCQMAVGVTTSTYVQNICLELGYENRATLDLNEVKESLLDLSRVNNTKFIVITKHLSPNHKVISKI</sequence>
<protein>
    <recommendedName>
        <fullName evidence="1">N-acetyltransferase domain-containing protein</fullName>
    </recommendedName>
</protein>
<dbReference type="Proteomes" id="UP001445076">
    <property type="component" value="Unassembled WGS sequence"/>
</dbReference>
<dbReference type="CDD" id="cd04301">
    <property type="entry name" value="NAT_SF"/>
    <property type="match status" value="1"/>
</dbReference>
<organism evidence="2 3">
    <name type="scientific">Cherax quadricarinatus</name>
    <name type="common">Australian red claw crayfish</name>
    <dbReference type="NCBI Taxonomy" id="27406"/>
    <lineage>
        <taxon>Eukaryota</taxon>
        <taxon>Metazoa</taxon>
        <taxon>Ecdysozoa</taxon>
        <taxon>Arthropoda</taxon>
        <taxon>Crustacea</taxon>
        <taxon>Multicrustacea</taxon>
        <taxon>Malacostraca</taxon>
        <taxon>Eumalacostraca</taxon>
        <taxon>Eucarida</taxon>
        <taxon>Decapoda</taxon>
        <taxon>Pleocyemata</taxon>
        <taxon>Astacidea</taxon>
        <taxon>Parastacoidea</taxon>
        <taxon>Parastacidae</taxon>
        <taxon>Cherax</taxon>
    </lineage>
</organism>
<dbReference type="Gene3D" id="3.40.630.30">
    <property type="match status" value="1"/>
</dbReference>
<feature type="domain" description="N-acetyltransferase" evidence="1">
    <location>
        <begin position="119"/>
        <end position="170"/>
    </location>
</feature>
<accession>A0AAW0VUU3</accession>
<keyword evidence="3" id="KW-1185">Reference proteome</keyword>
<dbReference type="PANTHER" id="PTHR20905">
    <property type="entry name" value="N-ACETYLTRANSFERASE-RELATED"/>
    <property type="match status" value="1"/>
</dbReference>
<name>A0AAW0VUU3_CHEQU</name>
<evidence type="ECO:0000259" key="1">
    <source>
        <dbReference type="Pfam" id="PF00583"/>
    </source>
</evidence>
<dbReference type="InterPro" id="IPR000182">
    <property type="entry name" value="GNAT_dom"/>
</dbReference>
<dbReference type="GO" id="GO:0008080">
    <property type="term" value="F:N-acetyltransferase activity"/>
    <property type="evidence" value="ECO:0007669"/>
    <property type="project" value="TreeGrafter"/>
</dbReference>